<evidence type="ECO:0000256" key="4">
    <source>
        <dbReference type="ARBA" id="ARBA00022825"/>
    </source>
</evidence>
<protein>
    <recommendedName>
        <fullName evidence="8">Peptidase S9A N-terminal domain-containing protein</fullName>
    </recommendedName>
</protein>
<dbReference type="Pfam" id="PF02897">
    <property type="entry name" value="Peptidase_S9_N"/>
    <property type="match status" value="1"/>
</dbReference>
<feature type="domain" description="Peptidase S9 prolyl oligopeptidase catalytic" evidence="5">
    <location>
        <begin position="467"/>
        <end position="679"/>
    </location>
</feature>
<evidence type="ECO:0000256" key="2">
    <source>
        <dbReference type="ARBA" id="ARBA00022670"/>
    </source>
</evidence>
<dbReference type="InterPro" id="IPR001375">
    <property type="entry name" value="Peptidase_S9_cat"/>
</dbReference>
<feature type="domain" description="Peptidase S9A N-terminal" evidence="6">
    <location>
        <begin position="6"/>
        <end position="407"/>
    </location>
</feature>
<dbReference type="AlphaFoldDB" id="A0A381Z848"/>
<dbReference type="SUPFAM" id="SSF53474">
    <property type="entry name" value="alpha/beta-Hydrolases"/>
    <property type="match status" value="1"/>
</dbReference>
<dbReference type="InterPro" id="IPR002471">
    <property type="entry name" value="Pept_S9_AS"/>
</dbReference>
<dbReference type="SUPFAM" id="SSF50993">
    <property type="entry name" value="Peptidase/esterase 'gauge' domain"/>
    <property type="match status" value="1"/>
</dbReference>
<dbReference type="Pfam" id="PF00326">
    <property type="entry name" value="Peptidase_S9"/>
    <property type="match status" value="1"/>
</dbReference>
<dbReference type="GO" id="GO:0006508">
    <property type="term" value="P:proteolysis"/>
    <property type="evidence" value="ECO:0007669"/>
    <property type="project" value="UniProtKB-KW"/>
</dbReference>
<organism evidence="7">
    <name type="scientific">marine metagenome</name>
    <dbReference type="NCBI Taxonomy" id="408172"/>
    <lineage>
        <taxon>unclassified sequences</taxon>
        <taxon>metagenomes</taxon>
        <taxon>ecological metagenomes</taxon>
    </lineage>
</organism>
<dbReference type="Gene3D" id="3.40.50.1820">
    <property type="entry name" value="alpha/beta hydrolase"/>
    <property type="match status" value="1"/>
</dbReference>
<evidence type="ECO:0000259" key="6">
    <source>
        <dbReference type="Pfam" id="PF02897"/>
    </source>
</evidence>
<dbReference type="InterPro" id="IPR051543">
    <property type="entry name" value="Serine_Peptidase_S9A"/>
</dbReference>
<evidence type="ECO:0008006" key="8">
    <source>
        <dbReference type="Google" id="ProtNLM"/>
    </source>
</evidence>
<dbReference type="PROSITE" id="PS00708">
    <property type="entry name" value="PRO_ENDOPEP_SER"/>
    <property type="match status" value="1"/>
</dbReference>
<evidence type="ECO:0000256" key="1">
    <source>
        <dbReference type="ARBA" id="ARBA00005228"/>
    </source>
</evidence>
<proteinExistence type="inferred from homology"/>
<gene>
    <name evidence="7" type="ORF">METZ01_LOCUS137975</name>
</gene>
<dbReference type="PANTHER" id="PTHR11757">
    <property type="entry name" value="PROTEASE FAMILY S9A OLIGOPEPTIDASE"/>
    <property type="match status" value="1"/>
</dbReference>
<evidence type="ECO:0000256" key="3">
    <source>
        <dbReference type="ARBA" id="ARBA00022801"/>
    </source>
</evidence>
<accession>A0A381Z848</accession>
<dbReference type="PRINTS" id="PR00862">
    <property type="entry name" value="PROLIGOPTASE"/>
</dbReference>
<evidence type="ECO:0000259" key="5">
    <source>
        <dbReference type="Pfam" id="PF00326"/>
    </source>
</evidence>
<dbReference type="EMBL" id="UINC01020225">
    <property type="protein sequence ID" value="SVA85121.1"/>
    <property type="molecule type" value="Genomic_DNA"/>
</dbReference>
<comment type="similarity">
    <text evidence="1">Belongs to the peptidase S9A family.</text>
</comment>
<dbReference type="PANTHER" id="PTHR11757:SF19">
    <property type="entry name" value="PROLYL ENDOPEPTIDASE-LIKE"/>
    <property type="match status" value="1"/>
</dbReference>
<keyword evidence="4" id="KW-0720">Serine protease</keyword>
<dbReference type="InterPro" id="IPR029058">
    <property type="entry name" value="AB_hydrolase_fold"/>
</dbReference>
<dbReference type="GO" id="GO:0004252">
    <property type="term" value="F:serine-type endopeptidase activity"/>
    <property type="evidence" value="ECO:0007669"/>
    <property type="project" value="InterPro"/>
</dbReference>
<sequence length="688" mass="79550">MTELDPPSPKKVPKVLKSHGLERTDNYFWMRDDSRKNKEVIQHLKNENEYLEKWFLAGKDKRDDLFEEIISRIPQEEESVPVSFRNYEYYRRYSPDKEHPIYLRRKKKSSNEEVLLDANKLAINSKYYQLSNWSISPKENLVAFAEDKTGRRLQEIRFKDLSKKEILSDKLKGTSGDMAWSENGDFLFYILRNSKTLLPFQVYRHKIGDRQSQDILVYEESDSTFHVSVGNSRTRKFIEIDISSTNSSEVLLIDSSTPKAKPQLVKKREKDLIYSVEHDGERLLILTNWLAKNFRLMTSSLEEMGKKEFWKEIIPHRENVLLQSVLAFPGNIVTLERKDGLRRIRTLSSKGRVKHFVKFNDPSYSASFASNPEFESKEFYFGYSSLRTPDTIYSVNLKTGRKKLLKQEEVKGIFEPSRYRVKRIFIEARDGAQIPVSLVYKKETFRKGKNPLFIYGYGSYGISVDASFSSSRISLLERGFVFAIAHIRGGQELGRQWYENGKMLKKKNTFYDFIDATKGLVDRGFADSKRIYAGGGSAGGLLIGSVINIEPELYRAIVSNVPFVDVLTTMSDASIPLTTGEYDEWGNPSILKEFNYMSSYSPYDNIDEYFYPSILVTAGLWDSQVQYYEPAKYVAKLRDFTKSSNPIIMKVNLSAGHSGVSGRFESLKEIAMEYAFLIRIDEESRKNK</sequence>
<dbReference type="InterPro" id="IPR002470">
    <property type="entry name" value="Peptidase_S9A"/>
</dbReference>
<dbReference type="Gene3D" id="2.130.10.120">
    <property type="entry name" value="Prolyl oligopeptidase, N-terminal domain"/>
    <property type="match status" value="1"/>
</dbReference>
<name>A0A381Z848_9ZZZZ</name>
<evidence type="ECO:0000313" key="7">
    <source>
        <dbReference type="EMBL" id="SVA85121.1"/>
    </source>
</evidence>
<keyword evidence="2" id="KW-0645">Protease</keyword>
<keyword evidence="3" id="KW-0378">Hydrolase</keyword>
<reference evidence="7" key="1">
    <citation type="submission" date="2018-05" db="EMBL/GenBank/DDBJ databases">
        <authorList>
            <person name="Lanie J.A."/>
            <person name="Ng W.-L."/>
            <person name="Kazmierczak K.M."/>
            <person name="Andrzejewski T.M."/>
            <person name="Davidsen T.M."/>
            <person name="Wayne K.J."/>
            <person name="Tettelin H."/>
            <person name="Glass J.I."/>
            <person name="Rusch D."/>
            <person name="Podicherti R."/>
            <person name="Tsui H.-C.T."/>
            <person name="Winkler M.E."/>
        </authorList>
    </citation>
    <scope>NUCLEOTIDE SEQUENCE</scope>
</reference>
<dbReference type="InterPro" id="IPR023302">
    <property type="entry name" value="Pept_S9A_N"/>
</dbReference>